<organism evidence="8 9">
    <name type="scientific">Purpureocillium lilacinum</name>
    <name type="common">Paecilomyces lilacinus</name>
    <dbReference type="NCBI Taxonomy" id="33203"/>
    <lineage>
        <taxon>Eukaryota</taxon>
        <taxon>Fungi</taxon>
        <taxon>Dikarya</taxon>
        <taxon>Ascomycota</taxon>
        <taxon>Pezizomycotina</taxon>
        <taxon>Sordariomycetes</taxon>
        <taxon>Hypocreomycetidae</taxon>
        <taxon>Hypocreales</taxon>
        <taxon>Ophiocordycipitaceae</taxon>
        <taxon>Purpureocillium</taxon>
    </lineage>
</organism>
<dbReference type="EMBL" id="LCWV01000031">
    <property type="protein sequence ID" value="PWI65685.1"/>
    <property type="molecule type" value="Genomic_DNA"/>
</dbReference>
<feature type="transmembrane region" description="Helical" evidence="6">
    <location>
        <begin position="426"/>
        <end position="445"/>
    </location>
</feature>
<dbReference type="FunFam" id="1.20.1250.20:FF:000018">
    <property type="entry name" value="MFS transporter permease"/>
    <property type="match status" value="1"/>
</dbReference>
<keyword evidence="2" id="KW-0813">Transport</keyword>
<evidence type="ECO:0000313" key="9">
    <source>
        <dbReference type="Proteomes" id="UP000245956"/>
    </source>
</evidence>
<feature type="transmembrane region" description="Helical" evidence="6">
    <location>
        <begin position="202"/>
        <end position="223"/>
    </location>
</feature>
<keyword evidence="3 6" id="KW-0812">Transmembrane</keyword>
<evidence type="ECO:0000259" key="7">
    <source>
        <dbReference type="PROSITE" id="PS50850"/>
    </source>
</evidence>
<feature type="transmembrane region" description="Helical" evidence="6">
    <location>
        <begin position="40"/>
        <end position="59"/>
    </location>
</feature>
<proteinExistence type="predicted"/>
<sequence>METKNDVPLSGDTSSNVEGQVLDNEIDPIKERRVVRKLDLFITPVCFIVYLSCFIDRANIGNVKVAGMPKEIGATVQQFSTAVSIFYATYVPVEIPMVILSKRYQPRNLLTVLCVIWSVTTIANGLIHNVSGLYACRLVLGACEGGLFPSLNLYLTTIYKREELAKRTAYLVSCTAISGAVGGLLAYGLLQMNGVAGMAGWRWVYIIEGIFSILCVFAVWFGLPRDIRKAYFFTADDREVMELRHRERLAYLGSDEFDWNEIKLAFCDVKVWLCAATQFCQNTLTYGFSTFLPSILFGMGYDQLASNYLTIPVYTVGALGFFAFAYLSDRYKLCGPLILSSNVLGIIGYAILIGMKNDSVKYFACYFIAIAVHNGTGLNLAWMNVNVAPQYRRATSIGIHQAVGNSAGAVAGQIYRTAPYVLGNSFSLGAILVAEMLITAHLLYLHRCNKEREQILSGKKVDTRKKTTGDREASFVYRV</sequence>
<feature type="transmembrane region" description="Helical" evidence="6">
    <location>
        <begin position="333"/>
        <end position="355"/>
    </location>
</feature>
<evidence type="ECO:0000256" key="5">
    <source>
        <dbReference type="ARBA" id="ARBA00023136"/>
    </source>
</evidence>
<comment type="caution">
    <text evidence="8">The sequence shown here is derived from an EMBL/GenBank/DDBJ whole genome shotgun (WGS) entry which is preliminary data.</text>
</comment>
<feature type="transmembrane region" description="Helical" evidence="6">
    <location>
        <begin position="362"/>
        <end position="382"/>
    </location>
</feature>
<gene>
    <name evidence="8" type="ORF">PCL_06890</name>
</gene>
<dbReference type="GO" id="GO:0022857">
    <property type="term" value="F:transmembrane transporter activity"/>
    <property type="evidence" value="ECO:0007669"/>
    <property type="project" value="InterPro"/>
</dbReference>
<dbReference type="AlphaFoldDB" id="A0A2U3DTV2"/>
<feature type="transmembrane region" description="Helical" evidence="6">
    <location>
        <begin position="79"/>
        <end position="100"/>
    </location>
</feature>
<reference evidence="8 9" key="1">
    <citation type="journal article" date="2016" name="Front. Microbiol.">
        <title>Genome and transcriptome sequences reveal the specific parasitism of the nematophagous Purpureocillium lilacinum 36-1.</title>
        <authorList>
            <person name="Xie J."/>
            <person name="Li S."/>
            <person name="Mo C."/>
            <person name="Xiao X."/>
            <person name="Peng D."/>
            <person name="Wang G."/>
            <person name="Xiao Y."/>
        </authorList>
    </citation>
    <scope>NUCLEOTIDE SEQUENCE [LARGE SCALE GENOMIC DNA]</scope>
    <source>
        <strain evidence="8 9">36-1</strain>
    </source>
</reference>
<comment type="subcellular location">
    <subcellularLocation>
        <location evidence="1">Membrane</location>
        <topology evidence="1">Multi-pass membrane protein</topology>
    </subcellularLocation>
</comment>
<dbReference type="GO" id="GO:0016020">
    <property type="term" value="C:membrane"/>
    <property type="evidence" value="ECO:0007669"/>
    <property type="project" value="UniProtKB-SubCell"/>
</dbReference>
<dbReference type="InterPro" id="IPR011701">
    <property type="entry name" value="MFS"/>
</dbReference>
<feature type="transmembrane region" description="Helical" evidence="6">
    <location>
        <begin position="169"/>
        <end position="190"/>
    </location>
</feature>
<accession>A0A2U3DTV2</accession>
<evidence type="ECO:0000256" key="3">
    <source>
        <dbReference type="ARBA" id="ARBA00022692"/>
    </source>
</evidence>
<protein>
    <recommendedName>
        <fullName evidence="7">Major facilitator superfamily (MFS) profile domain-containing protein</fullName>
    </recommendedName>
</protein>
<dbReference type="InterPro" id="IPR020846">
    <property type="entry name" value="MFS_dom"/>
</dbReference>
<dbReference type="InterPro" id="IPR036259">
    <property type="entry name" value="MFS_trans_sf"/>
</dbReference>
<dbReference type="SUPFAM" id="SSF103473">
    <property type="entry name" value="MFS general substrate transporter"/>
    <property type="match status" value="1"/>
</dbReference>
<feature type="domain" description="Major facilitator superfamily (MFS) profile" evidence="7">
    <location>
        <begin position="42"/>
        <end position="452"/>
    </location>
</feature>
<evidence type="ECO:0000256" key="6">
    <source>
        <dbReference type="SAM" id="Phobius"/>
    </source>
</evidence>
<keyword evidence="4 6" id="KW-1133">Transmembrane helix</keyword>
<dbReference type="Gene3D" id="1.20.1250.20">
    <property type="entry name" value="MFS general substrate transporter like domains"/>
    <property type="match status" value="2"/>
</dbReference>
<evidence type="ECO:0000256" key="1">
    <source>
        <dbReference type="ARBA" id="ARBA00004141"/>
    </source>
</evidence>
<evidence type="ECO:0000313" key="8">
    <source>
        <dbReference type="EMBL" id="PWI65685.1"/>
    </source>
</evidence>
<dbReference type="Proteomes" id="UP000245956">
    <property type="component" value="Unassembled WGS sequence"/>
</dbReference>
<name>A0A2U3DTV2_PURLI</name>
<feature type="transmembrane region" description="Helical" evidence="6">
    <location>
        <begin position="109"/>
        <end position="127"/>
    </location>
</feature>
<dbReference type="Pfam" id="PF07690">
    <property type="entry name" value="MFS_1"/>
    <property type="match status" value="1"/>
</dbReference>
<dbReference type="PROSITE" id="PS50850">
    <property type="entry name" value="MFS"/>
    <property type="match status" value="1"/>
</dbReference>
<feature type="transmembrane region" description="Helical" evidence="6">
    <location>
        <begin position="308"/>
        <end position="327"/>
    </location>
</feature>
<feature type="transmembrane region" description="Helical" evidence="6">
    <location>
        <begin position="139"/>
        <end position="157"/>
    </location>
</feature>
<dbReference type="PANTHER" id="PTHR43791">
    <property type="entry name" value="PERMEASE-RELATED"/>
    <property type="match status" value="1"/>
</dbReference>
<dbReference type="PANTHER" id="PTHR43791:SF24">
    <property type="entry name" value="NICOTINIC ACID PLASMA MEMBRANE TRANSPORTER"/>
    <property type="match status" value="1"/>
</dbReference>
<evidence type="ECO:0000256" key="4">
    <source>
        <dbReference type="ARBA" id="ARBA00022989"/>
    </source>
</evidence>
<evidence type="ECO:0000256" key="2">
    <source>
        <dbReference type="ARBA" id="ARBA00022448"/>
    </source>
</evidence>
<keyword evidence="5 6" id="KW-0472">Membrane</keyword>